<comment type="subcellular location">
    <subcellularLocation>
        <location evidence="1">Cell envelope</location>
    </subcellularLocation>
</comment>
<dbReference type="Gene3D" id="2.40.420.20">
    <property type="match status" value="1"/>
</dbReference>
<dbReference type="Gene3D" id="2.40.50.100">
    <property type="match status" value="1"/>
</dbReference>
<evidence type="ECO:0000259" key="6">
    <source>
        <dbReference type="Pfam" id="PF25973"/>
    </source>
</evidence>
<dbReference type="Pfam" id="PF25973">
    <property type="entry name" value="BSH_CzcB"/>
    <property type="match status" value="1"/>
</dbReference>
<keyword evidence="5" id="KW-0472">Membrane</keyword>
<name>A0ABS9MCV9_9FIRM</name>
<feature type="region of interest" description="Disordered" evidence="4">
    <location>
        <begin position="1"/>
        <end position="34"/>
    </location>
</feature>
<dbReference type="Gene3D" id="2.40.30.170">
    <property type="match status" value="2"/>
</dbReference>
<gene>
    <name evidence="7" type="ORF">L0P79_16425</name>
</gene>
<dbReference type="RefSeq" id="WP_238074926.1">
    <property type="nucleotide sequence ID" value="NZ_JAKNJB010000039.1"/>
</dbReference>
<evidence type="ECO:0000313" key="7">
    <source>
        <dbReference type="EMBL" id="MCG4528632.1"/>
    </source>
</evidence>
<dbReference type="Proteomes" id="UP001200313">
    <property type="component" value="Unassembled WGS sequence"/>
</dbReference>
<accession>A0ABS9MCV9</accession>
<dbReference type="PANTHER" id="PTHR32347">
    <property type="entry name" value="EFFLUX SYSTEM COMPONENT YKNX-RELATED"/>
    <property type="match status" value="1"/>
</dbReference>
<keyword evidence="8" id="KW-1185">Reference proteome</keyword>
<keyword evidence="5" id="KW-1133">Transmembrane helix</keyword>
<feature type="domain" description="CzcB-like barrel-sandwich hybrid" evidence="6">
    <location>
        <begin position="97"/>
        <end position="192"/>
    </location>
</feature>
<dbReference type="InterPro" id="IPR050465">
    <property type="entry name" value="UPF0194_transport"/>
</dbReference>
<reference evidence="7 8" key="1">
    <citation type="submission" date="2022-01" db="EMBL/GenBank/DDBJ databases">
        <title>Collection of gut derived symbiotic bacterial strains cultured from healthy donors.</title>
        <authorList>
            <person name="Lin H."/>
            <person name="Kohout C."/>
            <person name="Waligurski E."/>
            <person name="Pamer E.G."/>
        </authorList>
    </citation>
    <scope>NUCLEOTIDE SEQUENCE [LARGE SCALE GENOMIC DNA]</scope>
    <source>
        <strain evidence="7 8">DFI.3.7</strain>
    </source>
</reference>
<dbReference type="InterPro" id="IPR058647">
    <property type="entry name" value="BSH_CzcB-like"/>
</dbReference>
<evidence type="ECO:0000256" key="3">
    <source>
        <dbReference type="SAM" id="Coils"/>
    </source>
</evidence>
<organism evidence="7 8">
    <name type="scientific">Intestinimonas massiliensis</name>
    <name type="common">ex Afouda et al. 2020</name>
    <dbReference type="NCBI Taxonomy" id="1673721"/>
    <lineage>
        <taxon>Bacteria</taxon>
        <taxon>Bacillati</taxon>
        <taxon>Bacillota</taxon>
        <taxon>Clostridia</taxon>
        <taxon>Eubacteriales</taxon>
        <taxon>Intestinimonas</taxon>
    </lineage>
</organism>
<evidence type="ECO:0000256" key="4">
    <source>
        <dbReference type="SAM" id="MobiDB-lite"/>
    </source>
</evidence>
<comment type="caution">
    <text evidence="7">The sequence shown here is derived from an EMBL/GenBank/DDBJ whole genome shotgun (WGS) entry which is preliminary data.</text>
</comment>
<proteinExistence type="predicted"/>
<protein>
    <submittedName>
        <fullName evidence="7">HlyD family efflux transporter periplasmic adaptor subunit</fullName>
    </submittedName>
</protein>
<dbReference type="EMBL" id="JAKNJB010000039">
    <property type="protein sequence ID" value="MCG4528632.1"/>
    <property type="molecule type" value="Genomic_DNA"/>
</dbReference>
<feature type="compositionally biased region" description="Low complexity" evidence="4">
    <location>
        <begin position="9"/>
        <end position="24"/>
    </location>
</feature>
<feature type="coiled-coil region" evidence="3">
    <location>
        <begin position="130"/>
        <end position="164"/>
    </location>
</feature>
<feature type="coiled-coil region" evidence="3">
    <location>
        <begin position="333"/>
        <end position="360"/>
    </location>
</feature>
<sequence>MAEMTQQNAPVTEAPAPAAPTARPSGTSNQKKKQRKKVRNTIIALVVLAVLAVGGFFLYRFLTEKEAVNSQIQTQPAQISSIQSMVQGSGNAKAKDTAAITLTQGGTVQEVFVTAGDTVTEGQPLYTIRSQAAEDEVTAAQEKVSNLQKDMADLHKALNNLTVRAPFAGKLIEVSEFETGSTVSSGASVATLVNDKKLKLSLYFSYAYENDIYVGQSVSVSIPAVMDSFTGSVEQVNKVHYITPEGADHFEVVVAFDNPGTLTEGMTASAALTAANGTPIYPYENGATKYYETRKIVTEAGGPLLSANLLCYSNVSAGQVLLSMGSDTIDSDIRAKQKEIDDAMEKLTEAQKALNNFNAVAPIDGTVTTCTLAEGAEVKSGDTVIIISNTTTMLVNITVDDRNISFVKPGMTVDLTDWNGNVFTGTVSSINTGSAEAGQGMTSFPVTLTVDNYDGSLLEGVWLDYSFVASQSDDCIVVPMQSVKYVSDENGETASVVFIKADSKPENTVAIDIPPTEPGATPLYPSESEGFYPVPVTTGLSDNYNVEIKEGLTGDEEVFVNYYVEQAWG</sequence>
<feature type="transmembrane region" description="Helical" evidence="5">
    <location>
        <begin position="41"/>
        <end position="62"/>
    </location>
</feature>
<dbReference type="SUPFAM" id="SSF111369">
    <property type="entry name" value="HlyD-like secretion proteins"/>
    <property type="match status" value="2"/>
</dbReference>
<evidence type="ECO:0000256" key="2">
    <source>
        <dbReference type="ARBA" id="ARBA00023054"/>
    </source>
</evidence>
<keyword evidence="5" id="KW-0812">Transmembrane</keyword>
<evidence type="ECO:0000256" key="5">
    <source>
        <dbReference type="SAM" id="Phobius"/>
    </source>
</evidence>
<evidence type="ECO:0000256" key="1">
    <source>
        <dbReference type="ARBA" id="ARBA00004196"/>
    </source>
</evidence>
<evidence type="ECO:0000313" key="8">
    <source>
        <dbReference type="Proteomes" id="UP001200313"/>
    </source>
</evidence>
<keyword evidence="2 3" id="KW-0175">Coiled coil</keyword>